<reference evidence="2" key="2">
    <citation type="submission" date="2021-04" db="EMBL/GenBank/DDBJ databases">
        <authorList>
            <person name="Gilroy R."/>
        </authorList>
    </citation>
    <scope>NUCLEOTIDE SEQUENCE</scope>
    <source>
        <strain evidence="2">ChiSjej5B23-15282</strain>
    </source>
</reference>
<reference evidence="2" key="1">
    <citation type="journal article" date="2021" name="PeerJ">
        <title>Extensive microbial diversity within the chicken gut microbiome revealed by metagenomics and culture.</title>
        <authorList>
            <person name="Gilroy R."/>
            <person name="Ravi A."/>
            <person name="Getino M."/>
            <person name="Pursley I."/>
            <person name="Horton D.L."/>
            <person name="Alikhan N.F."/>
            <person name="Baker D."/>
            <person name="Gharbi K."/>
            <person name="Hall N."/>
            <person name="Watson M."/>
            <person name="Adriaenssens E.M."/>
            <person name="Foster-Nyarko E."/>
            <person name="Jarju S."/>
            <person name="Secka A."/>
            <person name="Antonio M."/>
            <person name="Oren A."/>
            <person name="Chaudhuri R.R."/>
            <person name="La Ragione R."/>
            <person name="Hildebrand F."/>
            <person name="Pallen M.J."/>
        </authorList>
    </citation>
    <scope>NUCLEOTIDE SEQUENCE</scope>
    <source>
        <strain evidence="2">ChiSjej5B23-15282</strain>
    </source>
</reference>
<name>A0A9D1VYU6_9FIRM</name>
<dbReference type="Gene3D" id="3.90.70.10">
    <property type="entry name" value="Cysteine proteinases"/>
    <property type="match status" value="1"/>
</dbReference>
<evidence type="ECO:0000259" key="1">
    <source>
        <dbReference type="Pfam" id="PF13529"/>
    </source>
</evidence>
<dbReference type="Pfam" id="PF13529">
    <property type="entry name" value="Peptidase_C39_2"/>
    <property type="match status" value="1"/>
</dbReference>
<dbReference type="EMBL" id="DXFA01000120">
    <property type="protein sequence ID" value="HIX48737.1"/>
    <property type="molecule type" value="Genomic_DNA"/>
</dbReference>
<accession>A0A9D1VYU6</accession>
<gene>
    <name evidence="2" type="ORF">H9981_06975</name>
</gene>
<comment type="caution">
    <text evidence="2">The sequence shown here is derived from an EMBL/GenBank/DDBJ whole genome shotgun (WGS) entry which is preliminary data.</text>
</comment>
<organism evidence="2 3">
    <name type="scientific">Candidatus Mediterraneibacter caccavium</name>
    <dbReference type="NCBI Taxonomy" id="2838661"/>
    <lineage>
        <taxon>Bacteria</taxon>
        <taxon>Bacillati</taxon>
        <taxon>Bacillota</taxon>
        <taxon>Clostridia</taxon>
        <taxon>Lachnospirales</taxon>
        <taxon>Lachnospiraceae</taxon>
        <taxon>Mediterraneibacter</taxon>
    </lineage>
</organism>
<dbReference type="InterPro" id="IPR039564">
    <property type="entry name" value="Peptidase_C39-like"/>
</dbReference>
<dbReference type="AlphaFoldDB" id="A0A9D1VYU6"/>
<sequence length="815" mass="89284">MKRKLIKAGVLLVIFAAALVVSSLVINRGTGDEIVDMGAPSLPRISFLLDGKTVNTLSGYTEEMEIPSMRDTIIPLGEDGTLTMGLEEGSGSVSGIRYEVYSMDGSEKYTEGKAELPAEGETVSLRLGDVLTEPLEEAVLKVILDTNADQTVSYYTRIILPDDLAAAECLAFAQDFHAKAIAGDESAELGLYLEPGEESDNTTYQVVNIHSDITHILWGDLKPQVLGDVEWDIKECNSVYTSLLAEYQAACTDDSGENKLYNVTEFFRIRYVEGTVYLLDYNRELEKFFDGDAESFDSAGILFGIAPEDIQYEENKDGTAAAFVQADNLWLFDPERAELTEVFSFDSREGADARSRNRNHTVRMLSMDDKGNIAFAVCGYMNRGIHEGQVGTAIYYFDREQSIVEEKAFISSVKSPAVAEEELGKMVYYSQEQDVLYMLADGKLYQTELGEEEQTVLAEGLTEDQYALSEDGSRIAYQTPAAEEGGNAGIQVLDLQSGEGYTVEAADGETVRPLGFVNSDFVYGKSRAEDTGASPAGGEITPMYEVEIRSSGNKEQAKYAFADQGLYITDITIEGNLLTLNRVQKDGERYVTAQPEYVTNNEERQDTKLTLETYTTDIAGTELRLTFADGIEEREPEVTGADLVSEREPLELSIGSDGDTEKFYVYGMGHLAAVCESAGDAVQKAEQVSGVVVSSEQAYVWEKGNRDLVYSTEAAAFAKEGDETSLEACERYMESYDAQRVDLTGCTLDQVLYVVNRGCPLIALTSADHAVLITGYSTTDVTYIDPDSGAAHTVGINEMETMAQSGGNVFIGYIR</sequence>
<protein>
    <submittedName>
        <fullName evidence="2">C39 family peptidase</fullName>
    </submittedName>
</protein>
<dbReference type="Proteomes" id="UP000824243">
    <property type="component" value="Unassembled WGS sequence"/>
</dbReference>
<evidence type="ECO:0000313" key="2">
    <source>
        <dbReference type="EMBL" id="HIX48737.1"/>
    </source>
</evidence>
<feature type="domain" description="Peptidase C39-like" evidence="1">
    <location>
        <begin position="718"/>
        <end position="786"/>
    </location>
</feature>
<proteinExistence type="predicted"/>
<evidence type="ECO:0000313" key="3">
    <source>
        <dbReference type="Proteomes" id="UP000824243"/>
    </source>
</evidence>